<dbReference type="Pfam" id="PF20508">
    <property type="entry name" value="DUF6734"/>
    <property type="match status" value="1"/>
</dbReference>
<gene>
    <name evidence="2" type="ORF">GTK07_09710</name>
</gene>
<dbReference type="Proteomes" id="UP000468707">
    <property type="component" value="Unassembled WGS sequence"/>
</dbReference>
<dbReference type="EMBL" id="JAAAMI010000004">
    <property type="protein sequence ID" value="NDV43597.1"/>
    <property type="molecule type" value="Genomic_DNA"/>
</dbReference>
<sequence>MKITQTFWTGLNDGVTNLDIKAGWRSAEYHWMSWALSCLTLRRQYERVELYTDELGKHILIDVLKLPYTKVHLIFDESFQCRPELFSLAKIKTYSVQDEPFLHVDGDIYLWQPFPKSFSEAGLIASNLEMDLFFNKEILETVHEKGFKIPDHLKEKHKDDHIYACNAGILGGGDLDFIKRYCEEANALISKNPDKLELVDVGKLNWLIEQVSLYYLSKKEEVSVSYLFEEPVINPLYEDYWRFSDIPHVKLIHPVGGCKKEAFVLNHLSKRLRLEYPSVYYNILYQCQHIDVENRLYAYFHNGPLHMINGKKKTDLNVAEYINGTGVKRTFARTIHLLHRIDDVYLANFWELSNHINARKQDKFTGLLEEVYGLERNKYIMLSKLNEDHVGIKEHLYLQDMHRYALASRFFFSENWMEHGIELAEGVEVFESSWDVNVLSENNDGSMLMENLDDTGVRYVITLHPNIMNLDIVETRHDGLDAALLSHIGKGNIRALASELTKYFEDDLTIDNVQYQKLLFDTIKRMAFENLVEVK</sequence>
<comment type="caution">
    <text evidence="2">The sequence shown here is derived from an EMBL/GenBank/DDBJ whole genome shotgun (WGS) entry which is preliminary data.</text>
</comment>
<accession>A0A6I5KSQ1</accession>
<evidence type="ECO:0000259" key="1">
    <source>
        <dbReference type="Pfam" id="PF20508"/>
    </source>
</evidence>
<keyword evidence="3" id="KW-1185">Reference proteome</keyword>
<reference evidence="2 3" key="1">
    <citation type="submission" date="2020-01" db="EMBL/GenBank/DDBJ databases">
        <title>Muricauda sediminis sp.nov. 40Bstr401.</title>
        <authorList>
            <person name="Xue Z."/>
            <person name="Zhu S."/>
            <person name="Ren N."/>
            <person name="Chen T."/>
            <person name="Chen X."/>
            <person name="Chen J."/>
            <person name="Yang J."/>
        </authorList>
    </citation>
    <scope>NUCLEOTIDE SEQUENCE [LARGE SCALE GENOMIC DNA]</scope>
    <source>
        <strain evidence="2 3">40Bstr401</strain>
    </source>
</reference>
<evidence type="ECO:0000313" key="3">
    <source>
        <dbReference type="Proteomes" id="UP000468707"/>
    </source>
</evidence>
<evidence type="ECO:0000313" key="2">
    <source>
        <dbReference type="EMBL" id="NDV43597.1"/>
    </source>
</evidence>
<organism evidence="2 3">
    <name type="scientific">Flagellimonas sediminis</name>
    <dbReference type="NCBI Taxonomy" id="2696468"/>
    <lineage>
        <taxon>Bacteria</taxon>
        <taxon>Pseudomonadati</taxon>
        <taxon>Bacteroidota</taxon>
        <taxon>Flavobacteriia</taxon>
        <taxon>Flavobacteriales</taxon>
        <taxon>Flavobacteriaceae</taxon>
        <taxon>Flagellimonas</taxon>
    </lineage>
</organism>
<proteinExistence type="predicted"/>
<dbReference type="InterPro" id="IPR046621">
    <property type="entry name" value="DUF6734"/>
</dbReference>
<dbReference type="AlphaFoldDB" id="A0A6I5KSQ1"/>
<feature type="domain" description="DUF6734" evidence="1">
    <location>
        <begin position="1"/>
        <end position="284"/>
    </location>
</feature>
<dbReference type="RefSeq" id="WP_163635059.1">
    <property type="nucleotide sequence ID" value="NZ_JAAAMI010000004.1"/>
</dbReference>
<name>A0A6I5KSQ1_9FLAO</name>
<protein>
    <recommendedName>
        <fullName evidence="1">DUF6734 domain-containing protein</fullName>
    </recommendedName>
</protein>